<dbReference type="InterPro" id="IPR015421">
    <property type="entry name" value="PyrdxlP-dep_Trfase_major"/>
</dbReference>
<dbReference type="Pfam" id="PF00076">
    <property type="entry name" value="RRM_1"/>
    <property type="match status" value="1"/>
</dbReference>
<keyword evidence="12" id="KW-1133">Transmembrane helix</keyword>
<dbReference type="PANTHER" id="PTHR45843">
    <property type="entry name" value="PEPTIDYL-PROLYL CIS-TRANS ISOMERASE-LIKE 4"/>
    <property type="match status" value="1"/>
</dbReference>
<feature type="domain" description="PPIase cyclophilin-type" evidence="13">
    <location>
        <begin position="534"/>
        <end position="669"/>
    </location>
</feature>
<dbReference type="GO" id="GO:0003723">
    <property type="term" value="F:RNA binding"/>
    <property type="evidence" value="ECO:0007669"/>
    <property type="project" value="UniProtKB-UniRule"/>
</dbReference>
<reference evidence="15" key="1">
    <citation type="submission" date="2021-01" db="EMBL/GenBank/DDBJ databases">
        <authorList>
            <person name="Kaushik A."/>
        </authorList>
    </citation>
    <scope>NUCLEOTIDE SEQUENCE</scope>
    <source>
        <strain evidence="15">AG3-1AP</strain>
    </source>
</reference>
<keyword evidence="12" id="KW-0472">Membrane</keyword>
<dbReference type="GO" id="GO:0030248">
    <property type="term" value="F:cellulose binding"/>
    <property type="evidence" value="ECO:0007669"/>
    <property type="project" value="UniProtKB-UniRule"/>
</dbReference>
<dbReference type="GO" id="GO:0030245">
    <property type="term" value="P:cellulose catabolic process"/>
    <property type="evidence" value="ECO:0007669"/>
    <property type="project" value="UniProtKB-UniRule"/>
</dbReference>
<dbReference type="Proteomes" id="UP000663831">
    <property type="component" value="Unassembled WGS sequence"/>
</dbReference>
<dbReference type="GO" id="GO:0005634">
    <property type="term" value="C:nucleus"/>
    <property type="evidence" value="ECO:0007669"/>
    <property type="project" value="UniProtKB-SubCell"/>
</dbReference>
<feature type="region of interest" description="Disordered" evidence="11">
    <location>
        <begin position="836"/>
        <end position="880"/>
    </location>
</feature>
<keyword evidence="10" id="KW-0624">Polysaccharide degradation</keyword>
<comment type="similarity">
    <text evidence="4">Belongs to the cyclophilin-type PPIase family. PPIL4 subfamily.</text>
</comment>
<dbReference type="Pfam" id="PF00155">
    <property type="entry name" value="Aminotran_1_2"/>
    <property type="match status" value="1"/>
</dbReference>
<dbReference type="InterPro" id="IPR015424">
    <property type="entry name" value="PyrdxlP-dep_Trfase"/>
</dbReference>
<keyword evidence="7" id="KW-0413">Isomerase</keyword>
<evidence type="ECO:0000256" key="4">
    <source>
        <dbReference type="ARBA" id="ARBA00010739"/>
    </source>
</evidence>
<evidence type="ECO:0000256" key="10">
    <source>
        <dbReference type="RuleBase" id="RU368122"/>
    </source>
</evidence>
<dbReference type="PANTHER" id="PTHR45843:SF1">
    <property type="entry name" value="PEPTIDYL-PROLYL CIS-TRANS ISOMERASE-LIKE 4"/>
    <property type="match status" value="1"/>
</dbReference>
<feature type="compositionally biased region" description="Basic and acidic residues" evidence="11">
    <location>
        <begin position="851"/>
        <end position="880"/>
    </location>
</feature>
<sequence length="1301" mass="143154">MAKSDYMDLSHHLSDEARNIKPSQLKGMYKYWGTPGLLNLAAGVPHPSLFPYETMSADVLPPTAFSVGDSDGILSWLWSIFKNKQSKTQITIPKYADPRDGPSAIQLSTALQYSMVAGLPVFVDFVRNFTLQVFQPAYSDFKVLANSGNTDGWTKACALLCQPGEFILTEDWTYPGALLSAWPSGVRPYPVPMDKLGMIPDDLERILAEWEEHGHEGKRRPHVMYTIPIGQNPTGAVMDTNRKQAIYDICVKYDIIIVEDDPYYFLQYPEYKRKSERSLRNHISGKVGPETSRKFLDTLAPSYLKIDHQGRVIRLDTFSKTIGPGCRLGWTTCNPLFATTLEDYSASKTNQTSGISQAMVMQLVSKQWGYDGYIRWLRGIGAQYTERRDLMLDSLFEASTSGLGLAPNYDLSQGTVTVYDAYVKPTGILYSNLDEKLPSRDKTLFSFAIPNSGMFLWIKFHLKNHRDWVPHPTPGSTLEVKLWTDLVKAGVMFAPGYMFSTDEEDTPSEESFAESHLRSEYAHMRVSFSSATVYYYNLHAFFNVTKDFVAQVGDPTATGTGGESALSYIASKMDSPAPTVPRYFAPELAPQLKHTAKGTVSMAIAPGVDGGCGSQFFITLAEKIDYLDGKHAVFGHVVEGLETLDQLNEVYTDQDGRPMKDVRIRHVVILDDPFPDLPGLVVPDEAPTKAPDLTGTNVRIGEDEDPLATLPEEEAEKLRRERAAAAAALTLEMVGDLPFANVRPPENVLFVCKLNPVTRDDDLELIFSRFGVIMSCQVIRDKKTGDSLQYAFIEFDKREDAEQAYFKMQNVLVDDRRIWVDFSQSVSKLNTQWSNNPMRAKHSKRGGGDFAGRDDLEETRRYRDDDSGHEMREAEARVRREGGVISTSGRRTGMIIGTRIGIGVGGRIETETLAGMEVTKIGRGIEIGETEEIPTGIETATVIVTATGGDNKHAKVSRARVNNVLLSSPWSGDRLVDAAISVFSALMRENSSSADENSKRLQSVVRFFSSIEMKWVALAFAVAPSVLGHFTMQYLWVNGVDQGQNTYLRVPPSNNPVTDVTSTDIRCNVNGLTGSATGTKANVAAGANITLEWHQHDQRTGEDAISGGHKGPVQVYIAKAPSTATSFDGSGTVWTKIYSSGLISASAQTWATDIVNANGGKHSFILPKSIPSGDYLIRGEILALHVAQSYPGVSNLPPIGELLPDRLSHYAIPYLAVAITVTYTATPLLLLLFPTGSRFRRDKYRCLGSILYWISVVNGGSASPPTIALPGAYQGSDPGITVNIYNGLTSYTAPGGSVWSG</sequence>
<evidence type="ECO:0000259" key="13">
    <source>
        <dbReference type="PROSITE" id="PS50072"/>
    </source>
</evidence>
<comment type="catalytic activity">
    <reaction evidence="10">
        <text>[(1-&gt;4)-beta-D-glucosyl]n+m + reduced acceptor + O2 = 4-dehydro-beta-D-glucosyl-[(1-&gt;4)-beta-D-glucosyl]n-1 + [(1-&gt;4)-beta-D-glucosyl]m + acceptor + H2O.</text>
        <dbReference type="EC" id="1.14.99.56"/>
    </reaction>
</comment>
<comment type="domain">
    <text evidence="10">Has a modular structure: an endo-beta-1,4-glucanase catalytic module at the N-terminus, a linker rich in serines and threonines, and a C-terminal carbohydrate-binding module (CBM).</text>
</comment>
<evidence type="ECO:0000256" key="11">
    <source>
        <dbReference type="SAM" id="MobiDB-lite"/>
    </source>
</evidence>
<keyword evidence="6" id="KW-0697">Rotamase</keyword>
<dbReference type="Gene3D" id="3.30.70.330">
    <property type="match status" value="1"/>
</dbReference>
<dbReference type="SUPFAM" id="SSF50891">
    <property type="entry name" value="Cyclophilin-like"/>
    <property type="match status" value="1"/>
</dbReference>
<evidence type="ECO:0000256" key="6">
    <source>
        <dbReference type="ARBA" id="ARBA00023110"/>
    </source>
</evidence>
<dbReference type="PROSITE" id="PS50102">
    <property type="entry name" value="RRM"/>
    <property type="match status" value="1"/>
</dbReference>
<dbReference type="EMBL" id="CAJMWV010007042">
    <property type="protein sequence ID" value="CAE6526318.1"/>
    <property type="molecule type" value="Genomic_DNA"/>
</dbReference>
<keyword evidence="10" id="KW-0964">Secreted</keyword>
<dbReference type="SUPFAM" id="SSF53383">
    <property type="entry name" value="PLP-dependent transferases"/>
    <property type="match status" value="1"/>
</dbReference>
<dbReference type="PROSITE" id="PS50072">
    <property type="entry name" value="CSA_PPIASE_2"/>
    <property type="match status" value="1"/>
</dbReference>
<dbReference type="CDD" id="cd21175">
    <property type="entry name" value="LPMO_AA9"/>
    <property type="match status" value="1"/>
</dbReference>
<dbReference type="EC" id="1.14.99.56" evidence="10"/>
<dbReference type="GO" id="GO:0005576">
    <property type="term" value="C:extracellular region"/>
    <property type="evidence" value="ECO:0007669"/>
    <property type="project" value="UniProtKB-SubCell"/>
</dbReference>
<keyword evidence="10" id="KW-0136">Cellulose degradation</keyword>
<dbReference type="GO" id="GO:0008810">
    <property type="term" value="F:cellulase activity"/>
    <property type="evidence" value="ECO:0007669"/>
    <property type="project" value="UniProtKB-UniRule"/>
</dbReference>
<comment type="subcellular location">
    <subcellularLocation>
        <location evidence="3">Nucleus</location>
    </subcellularLocation>
    <subcellularLocation>
        <location evidence="10">Secreted</location>
    </subcellularLocation>
</comment>
<dbReference type="InterPro" id="IPR035542">
    <property type="entry name" value="CRIP"/>
</dbReference>
<dbReference type="GO" id="GO:0030170">
    <property type="term" value="F:pyridoxal phosphate binding"/>
    <property type="evidence" value="ECO:0007669"/>
    <property type="project" value="InterPro"/>
</dbReference>
<comment type="caution">
    <text evidence="15">The sequence shown here is derived from an EMBL/GenBank/DDBJ whole genome shotgun (WGS) entry which is preliminary data.</text>
</comment>
<comment type="function">
    <text evidence="10">Lytic polysaccharide monooxygenase (LMPO) that depolymerizes crystalline and amorphous polysaccharides via the oxidation of scissile alpha- or beta-(1-4)-glycosidic bonds, yielding C1 and/or C4 oxidation products. Catalysis by LPMOs requires the reduction of the active-site copper from Cu(II) to Cu(I) by a reducing agent and H(2)O(2) or O(2) as a cosubstrate.</text>
</comment>
<evidence type="ECO:0000256" key="2">
    <source>
        <dbReference type="ARBA" id="ARBA00002388"/>
    </source>
</evidence>
<dbReference type="Gene3D" id="3.40.640.10">
    <property type="entry name" value="Type I PLP-dependent aspartate aminotransferase-like (Major domain)"/>
    <property type="match status" value="1"/>
</dbReference>
<comment type="function">
    <text evidence="2">PPIases accelerate the folding of proteins. It catalyzes the cis-trans isomerization of proline imidic peptide bonds in oligopeptides.</text>
</comment>
<evidence type="ECO:0000256" key="8">
    <source>
        <dbReference type="ARBA" id="ARBA00023242"/>
    </source>
</evidence>
<evidence type="ECO:0000256" key="7">
    <source>
        <dbReference type="ARBA" id="ARBA00023235"/>
    </source>
</evidence>
<dbReference type="SUPFAM" id="SSF54928">
    <property type="entry name" value="RNA-binding domain, RBD"/>
    <property type="match status" value="1"/>
</dbReference>
<dbReference type="CDD" id="cd12235">
    <property type="entry name" value="RRM_PPIL4"/>
    <property type="match status" value="1"/>
</dbReference>
<dbReference type="OrthoDB" id="691673at2759"/>
<dbReference type="GO" id="GO:0003755">
    <property type="term" value="F:peptidyl-prolyl cis-trans isomerase activity"/>
    <property type="evidence" value="ECO:0007669"/>
    <property type="project" value="UniProtKB-KW"/>
</dbReference>
<gene>
    <name evidence="15" type="ORF">RDB_LOCUS151712</name>
</gene>
<keyword evidence="10" id="KW-1015">Disulfide bond</keyword>
<dbReference type="CDD" id="cd00609">
    <property type="entry name" value="AAT_like"/>
    <property type="match status" value="1"/>
</dbReference>
<evidence type="ECO:0000256" key="5">
    <source>
        <dbReference type="ARBA" id="ARBA00022884"/>
    </source>
</evidence>
<dbReference type="Gene3D" id="2.70.50.70">
    <property type="match status" value="2"/>
</dbReference>
<keyword evidence="12" id="KW-0812">Transmembrane</keyword>
<evidence type="ECO:0000256" key="9">
    <source>
        <dbReference type="PROSITE-ProRule" id="PRU00176"/>
    </source>
</evidence>
<evidence type="ECO:0000256" key="3">
    <source>
        <dbReference type="ARBA" id="ARBA00004123"/>
    </source>
</evidence>
<evidence type="ECO:0000256" key="1">
    <source>
        <dbReference type="ARBA" id="ARBA00000971"/>
    </source>
</evidence>
<dbReference type="Pfam" id="PF00160">
    <property type="entry name" value="Pro_isomerase"/>
    <property type="match status" value="1"/>
</dbReference>
<dbReference type="InterPro" id="IPR012677">
    <property type="entry name" value="Nucleotide-bd_a/b_plait_sf"/>
</dbReference>
<feature type="transmembrane region" description="Helical" evidence="12">
    <location>
        <begin position="1211"/>
        <end position="1233"/>
    </location>
</feature>
<proteinExistence type="inferred from homology"/>
<feature type="domain" description="RRM" evidence="14">
    <location>
        <begin position="747"/>
        <end position="825"/>
    </location>
</feature>
<comment type="catalytic activity">
    <reaction evidence="1">
        <text>[protein]-peptidylproline (omega=180) = [protein]-peptidylproline (omega=0)</text>
        <dbReference type="Rhea" id="RHEA:16237"/>
        <dbReference type="Rhea" id="RHEA-COMP:10747"/>
        <dbReference type="Rhea" id="RHEA-COMP:10748"/>
        <dbReference type="ChEBI" id="CHEBI:83833"/>
        <dbReference type="ChEBI" id="CHEBI:83834"/>
        <dbReference type="EC" id="5.2.1.8"/>
    </reaction>
</comment>
<accession>A0A8H3DFQ6</accession>
<keyword evidence="10" id="KW-0119">Carbohydrate metabolism</keyword>
<keyword evidence="8" id="KW-0539">Nucleus</keyword>
<evidence type="ECO:0000313" key="16">
    <source>
        <dbReference type="Proteomes" id="UP000663831"/>
    </source>
</evidence>
<dbReference type="InterPro" id="IPR002130">
    <property type="entry name" value="Cyclophilin-type_PPIase_dom"/>
</dbReference>
<dbReference type="InterPro" id="IPR000504">
    <property type="entry name" value="RRM_dom"/>
</dbReference>
<name>A0A8H3DFQ6_9AGAM</name>
<evidence type="ECO:0000256" key="12">
    <source>
        <dbReference type="SAM" id="Phobius"/>
    </source>
</evidence>
<evidence type="ECO:0000259" key="14">
    <source>
        <dbReference type="PROSITE" id="PS50102"/>
    </source>
</evidence>
<dbReference type="InterPro" id="IPR004839">
    <property type="entry name" value="Aminotransferase_I/II_large"/>
</dbReference>
<organism evidence="15 16">
    <name type="scientific">Rhizoctonia solani</name>
    <dbReference type="NCBI Taxonomy" id="456999"/>
    <lineage>
        <taxon>Eukaryota</taxon>
        <taxon>Fungi</taxon>
        <taxon>Dikarya</taxon>
        <taxon>Basidiomycota</taxon>
        <taxon>Agaricomycotina</taxon>
        <taxon>Agaricomycetes</taxon>
        <taxon>Cantharellales</taxon>
        <taxon>Ceratobasidiaceae</taxon>
        <taxon>Rhizoctonia</taxon>
    </lineage>
</organism>
<dbReference type="SMART" id="SM00360">
    <property type="entry name" value="RRM"/>
    <property type="match status" value="1"/>
</dbReference>
<protein>
    <recommendedName>
        <fullName evidence="10">AA9 family lytic polysaccharide monooxygenase</fullName>
        <ecNumber evidence="10">1.14.99.56</ecNumber>
    </recommendedName>
    <alternativeName>
        <fullName evidence="10">Endo-beta-1,4-glucanase</fullName>
    </alternativeName>
    <alternativeName>
        <fullName evidence="10">Glycosyl hydrolase 61 family protein</fullName>
    </alternativeName>
</protein>
<evidence type="ECO:0000313" key="15">
    <source>
        <dbReference type="EMBL" id="CAE6526318.1"/>
    </source>
</evidence>
<dbReference type="InterPro" id="IPR005103">
    <property type="entry name" value="AA9_LPMO"/>
</dbReference>
<dbReference type="Pfam" id="PF03443">
    <property type="entry name" value="AA9"/>
    <property type="match status" value="1"/>
</dbReference>
<dbReference type="InterPro" id="IPR029000">
    <property type="entry name" value="Cyclophilin-like_dom_sf"/>
</dbReference>
<dbReference type="InterPro" id="IPR035979">
    <property type="entry name" value="RBD_domain_sf"/>
</dbReference>
<keyword evidence="5 9" id="KW-0694">RNA-binding</keyword>